<evidence type="ECO:0000313" key="2">
    <source>
        <dbReference type="Proteomes" id="UP001059672"/>
    </source>
</evidence>
<protein>
    <submittedName>
        <fullName evidence="1">Uncharacterized protein</fullName>
    </submittedName>
</protein>
<organism evidence="1 2">
    <name type="scientific">Pseudomonas benzenivorans</name>
    <dbReference type="NCBI Taxonomy" id="556533"/>
    <lineage>
        <taxon>Bacteria</taxon>
        <taxon>Pseudomonadati</taxon>
        <taxon>Pseudomonadota</taxon>
        <taxon>Gammaproteobacteria</taxon>
        <taxon>Pseudomonadales</taxon>
        <taxon>Pseudomonadaceae</taxon>
        <taxon>Pseudomonas</taxon>
    </lineage>
</organism>
<gene>
    <name evidence="1" type="ORF">KDW96_08130</name>
</gene>
<dbReference type="Proteomes" id="UP001059672">
    <property type="component" value="Chromosome"/>
</dbReference>
<accession>A0ABY5HA81</accession>
<keyword evidence="2" id="KW-1185">Reference proteome</keyword>
<dbReference type="EMBL" id="CP073346">
    <property type="protein sequence ID" value="UTW09253.1"/>
    <property type="molecule type" value="Genomic_DNA"/>
</dbReference>
<evidence type="ECO:0000313" key="1">
    <source>
        <dbReference type="EMBL" id="UTW09253.1"/>
    </source>
</evidence>
<proteinExistence type="predicted"/>
<sequence>MLGLFFWLFADLDAVIPAVLAGIDHGGALQVVAVLPAASRQDRQPWTSWLCEIFG</sequence>
<reference evidence="1" key="1">
    <citation type="submission" date="2021-04" db="EMBL/GenBank/DDBJ databases">
        <title>Oceanospirillales bacteria with DddD are important DMSP degraders in coastal seawater.</title>
        <authorList>
            <person name="Liu J."/>
        </authorList>
    </citation>
    <scope>NUCLEOTIDE SEQUENCE</scope>
    <source>
        <strain evidence="1">D13-4</strain>
    </source>
</reference>
<dbReference type="RefSeq" id="WP_255839925.1">
    <property type="nucleotide sequence ID" value="NZ_CP073346.1"/>
</dbReference>
<name>A0ABY5HA81_9PSED</name>